<sequence length="155" mass="17254">MDALASVFSCGKCLEQWAWLLLSPLAAIRWLVQNSHCCLFFALCSFDGILLRITTQQGTSHRVYQQSISSKLHRNDQHHAAALNTTTAPAILQQWPLLPGVPPDQLPSQQRSNKAHSLKSSMCHMEISIQYKTTCQQLGDDTSSQSMELMRAPCG</sequence>
<organism evidence="1 2">
    <name type="scientific">Nepenthes gracilis</name>
    <name type="common">Slender pitcher plant</name>
    <dbReference type="NCBI Taxonomy" id="150966"/>
    <lineage>
        <taxon>Eukaryota</taxon>
        <taxon>Viridiplantae</taxon>
        <taxon>Streptophyta</taxon>
        <taxon>Embryophyta</taxon>
        <taxon>Tracheophyta</taxon>
        <taxon>Spermatophyta</taxon>
        <taxon>Magnoliopsida</taxon>
        <taxon>eudicotyledons</taxon>
        <taxon>Gunneridae</taxon>
        <taxon>Pentapetalae</taxon>
        <taxon>Caryophyllales</taxon>
        <taxon>Nepenthaceae</taxon>
        <taxon>Nepenthes</taxon>
    </lineage>
</organism>
<reference evidence="1" key="1">
    <citation type="submission" date="2023-05" db="EMBL/GenBank/DDBJ databases">
        <title>Nepenthes gracilis genome sequencing.</title>
        <authorList>
            <person name="Fukushima K."/>
        </authorList>
    </citation>
    <scope>NUCLEOTIDE SEQUENCE</scope>
    <source>
        <strain evidence="1">SING2019-196</strain>
    </source>
</reference>
<keyword evidence="2" id="KW-1185">Reference proteome</keyword>
<dbReference type="EMBL" id="BSYO01000012">
    <property type="protein sequence ID" value="GMH12861.1"/>
    <property type="molecule type" value="Genomic_DNA"/>
</dbReference>
<comment type="caution">
    <text evidence="1">The sequence shown here is derived from an EMBL/GenBank/DDBJ whole genome shotgun (WGS) entry which is preliminary data.</text>
</comment>
<evidence type="ECO:0000313" key="2">
    <source>
        <dbReference type="Proteomes" id="UP001279734"/>
    </source>
</evidence>
<gene>
    <name evidence="1" type="ORF">Nepgr_014702</name>
</gene>
<protein>
    <submittedName>
        <fullName evidence="1">Uncharacterized protein</fullName>
    </submittedName>
</protein>
<dbReference type="Proteomes" id="UP001279734">
    <property type="component" value="Unassembled WGS sequence"/>
</dbReference>
<dbReference type="AlphaFoldDB" id="A0AAD3SLK0"/>
<proteinExistence type="predicted"/>
<evidence type="ECO:0000313" key="1">
    <source>
        <dbReference type="EMBL" id="GMH12861.1"/>
    </source>
</evidence>
<accession>A0AAD3SLK0</accession>
<name>A0AAD3SLK0_NEPGR</name>